<dbReference type="Pfam" id="PF11306">
    <property type="entry name" value="DUF3108"/>
    <property type="match status" value="1"/>
</dbReference>
<keyword evidence="1" id="KW-0732">Signal</keyword>
<comment type="caution">
    <text evidence="2">The sequence shown here is derived from an EMBL/GenBank/DDBJ whole genome shotgun (WGS) entry which is preliminary data.</text>
</comment>
<proteinExistence type="predicted"/>
<dbReference type="Proteomes" id="UP000622317">
    <property type="component" value="Unassembled WGS sequence"/>
</dbReference>
<sequence>MIFRCVLAGLVLGAGSWGLHAQSPSASLKLGDELERAIYLYEGEANLEEAAHVLEAILEESSLVDSIAAEAKYRLALVYLDQGKRALGMKVLNDLVELYPSESKWVAEAKQVLPKDFVPELTPWADGERTHYDWVLPSGDVIGRSFSTIYSYDWEGRALWRKETRFLLNGHRATVVEFEKDTFETAYSMMSLADAGVTRAWYAEDGLSAKVEYTKSGAERSFDFPSRVYDNEQAVDLLRQLPIEVGYSMSKKIFVTFSGMPVDINFEVVSIEEMDTALGRVECYEVLIDMHVQKQTVYFTADERRILVKMVAGGVEGVLSKLETVDVDQEIGYANREHAWEVSIPGEWGAVEQPKGNDDNEQMVWLADPLVRGKYLAVSELNSAWKSDKELNVGSLIEKGGRNVARHFKGYVLDEAWGRSLTVSGMEGRLSRFSNPEDEAADTVYLYSFVGDAKHYIFQAIIPVDEVEEMLPVFEKIVLSLRIDS</sequence>
<gene>
    <name evidence="2" type="ORF">IEN85_06090</name>
</gene>
<dbReference type="EMBL" id="JACYFG010000007">
    <property type="protein sequence ID" value="MBD5779056.1"/>
    <property type="molecule type" value="Genomic_DNA"/>
</dbReference>
<protein>
    <recommendedName>
        <fullName evidence="4">Tetratricopeptide repeat protein</fullName>
    </recommendedName>
</protein>
<accession>A0A927IGD8</accession>
<evidence type="ECO:0000313" key="3">
    <source>
        <dbReference type="Proteomes" id="UP000622317"/>
    </source>
</evidence>
<evidence type="ECO:0000256" key="1">
    <source>
        <dbReference type="SAM" id="SignalP"/>
    </source>
</evidence>
<dbReference type="Gene3D" id="1.25.40.10">
    <property type="entry name" value="Tetratricopeptide repeat domain"/>
    <property type="match status" value="1"/>
</dbReference>
<dbReference type="RefSeq" id="WP_191616198.1">
    <property type="nucleotide sequence ID" value="NZ_JACYFG010000007.1"/>
</dbReference>
<feature type="chain" id="PRO_5037089386" description="Tetratricopeptide repeat protein" evidence="1">
    <location>
        <begin position="22"/>
        <end position="485"/>
    </location>
</feature>
<dbReference type="InterPro" id="IPR021457">
    <property type="entry name" value="DUF3108"/>
</dbReference>
<organism evidence="2 3">
    <name type="scientific">Pelagicoccus enzymogenes</name>
    <dbReference type="NCBI Taxonomy" id="2773457"/>
    <lineage>
        <taxon>Bacteria</taxon>
        <taxon>Pseudomonadati</taxon>
        <taxon>Verrucomicrobiota</taxon>
        <taxon>Opitutia</taxon>
        <taxon>Puniceicoccales</taxon>
        <taxon>Pelagicoccaceae</taxon>
        <taxon>Pelagicoccus</taxon>
    </lineage>
</organism>
<name>A0A927IGD8_9BACT</name>
<feature type="signal peptide" evidence="1">
    <location>
        <begin position="1"/>
        <end position="21"/>
    </location>
</feature>
<evidence type="ECO:0000313" key="2">
    <source>
        <dbReference type="EMBL" id="MBD5779056.1"/>
    </source>
</evidence>
<reference evidence="2" key="1">
    <citation type="submission" date="2020-09" db="EMBL/GenBank/DDBJ databases">
        <title>Pelagicoccus enzymogenes sp. nov. with an EPS production, isolated from marine sediment.</title>
        <authorList>
            <person name="Feng X."/>
        </authorList>
    </citation>
    <scope>NUCLEOTIDE SEQUENCE</scope>
    <source>
        <strain evidence="2">NFK12</strain>
    </source>
</reference>
<dbReference type="AlphaFoldDB" id="A0A927IGD8"/>
<evidence type="ECO:0008006" key="4">
    <source>
        <dbReference type="Google" id="ProtNLM"/>
    </source>
</evidence>
<dbReference type="InterPro" id="IPR011990">
    <property type="entry name" value="TPR-like_helical_dom_sf"/>
</dbReference>
<keyword evidence="3" id="KW-1185">Reference proteome</keyword>